<evidence type="ECO:0000313" key="1">
    <source>
        <dbReference type="EMBL" id="MBX71937.1"/>
    </source>
</evidence>
<reference evidence="1" key="1">
    <citation type="submission" date="2018-02" db="EMBL/GenBank/DDBJ databases">
        <title>Rhizophora mucronata_Transcriptome.</title>
        <authorList>
            <person name="Meera S.P."/>
            <person name="Sreeshan A."/>
            <person name="Augustine A."/>
        </authorList>
    </citation>
    <scope>NUCLEOTIDE SEQUENCE</scope>
    <source>
        <tissue evidence="1">Leaf</tissue>
    </source>
</reference>
<protein>
    <submittedName>
        <fullName evidence="1">Uncharacterized protein</fullName>
    </submittedName>
</protein>
<accession>A0A2P2QYA8</accession>
<dbReference type="AlphaFoldDB" id="A0A2P2QYA8"/>
<name>A0A2P2QYA8_RHIMU</name>
<sequence>MSLCMTCLSWCRYTKPCKTCLHTTAR</sequence>
<dbReference type="EMBL" id="GGEC01091453">
    <property type="protein sequence ID" value="MBX71937.1"/>
    <property type="molecule type" value="Transcribed_RNA"/>
</dbReference>
<proteinExistence type="predicted"/>
<organism evidence="1">
    <name type="scientific">Rhizophora mucronata</name>
    <name type="common">Asiatic mangrove</name>
    <dbReference type="NCBI Taxonomy" id="61149"/>
    <lineage>
        <taxon>Eukaryota</taxon>
        <taxon>Viridiplantae</taxon>
        <taxon>Streptophyta</taxon>
        <taxon>Embryophyta</taxon>
        <taxon>Tracheophyta</taxon>
        <taxon>Spermatophyta</taxon>
        <taxon>Magnoliopsida</taxon>
        <taxon>eudicotyledons</taxon>
        <taxon>Gunneridae</taxon>
        <taxon>Pentapetalae</taxon>
        <taxon>rosids</taxon>
        <taxon>fabids</taxon>
        <taxon>Malpighiales</taxon>
        <taxon>Rhizophoraceae</taxon>
        <taxon>Rhizophora</taxon>
    </lineage>
</organism>